<organism evidence="1 2">
    <name type="scientific">Streblomastix strix</name>
    <dbReference type="NCBI Taxonomy" id="222440"/>
    <lineage>
        <taxon>Eukaryota</taxon>
        <taxon>Metamonada</taxon>
        <taxon>Preaxostyla</taxon>
        <taxon>Oxymonadida</taxon>
        <taxon>Streblomastigidae</taxon>
        <taxon>Streblomastix</taxon>
    </lineage>
</organism>
<accession>A0A5J4W2K0</accession>
<reference evidence="1 2" key="1">
    <citation type="submission" date="2019-03" db="EMBL/GenBank/DDBJ databases">
        <title>Single cell metagenomics reveals metabolic interactions within the superorganism composed of flagellate Streblomastix strix and complex community of Bacteroidetes bacteria on its surface.</title>
        <authorList>
            <person name="Treitli S.C."/>
            <person name="Kolisko M."/>
            <person name="Husnik F."/>
            <person name="Keeling P."/>
            <person name="Hampl V."/>
        </authorList>
    </citation>
    <scope>NUCLEOTIDE SEQUENCE [LARGE SCALE GENOMIC DNA]</scope>
    <source>
        <strain evidence="1">ST1C</strain>
    </source>
</reference>
<proteinExistence type="predicted"/>
<dbReference type="EMBL" id="SNRW01003885">
    <property type="protein sequence ID" value="KAA6388683.1"/>
    <property type="molecule type" value="Genomic_DNA"/>
</dbReference>
<protein>
    <submittedName>
        <fullName evidence="1">Uncharacterized protein</fullName>
    </submittedName>
</protein>
<evidence type="ECO:0000313" key="2">
    <source>
        <dbReference type="Proteomes" id="UP000324800"/>
    </source>
</evidence>
<comment type="caution">
    <text evidence="1">The sequence shown here is derived from an EMBL/GenBank/DDBJ whole genome shotgun (WGS) entry which is preliminary data.</text>
</comment>
<sequence>MPAPGFFNRLKNIIVKGIRWMNNNVVKPYAIPILNASSEIIPYGKQIANIVTKASAIGDKYLNKGDGGLKATAQYIPPSTYLSNDTPRSTLIQLRQ</sequence>
<dbReference type="Proteomes" id="UP000324800">
    <property type="component" value="Unassembled WGS sequence"/>
</dbReference>
<name>A0A5J4W2K0_9EUKA</name>
<dbReference type="AlphaFoldDB" id="A0A5J4W2K0"/>
<gene>
    <name evidence="1" type="ORF">EZS28_015789</name>
</gene>
<evidence type="ECO:0000313" key="1">
    <source>
        <dbReference type="EMBL" id="KAA6388683.1"/>
    </source>
</evidence>